<dbReference type="Gene3D" id="3.90.660.10">
    <property type="match status" value="1"/>
</dbReference>
<dbReference type="InterPro" id="IPR036188">
    <property type="entry name" value="FAD/NAD-bd_sf"/>
</dbReference>
<sequence length="274" mass="30595">MESRKNSDPQMHRVGERMKTRSPSVIVVGSGFAGISAARTLQDASFQVTVLESRDRIGGRAHTDYSFGFPVDLGASWLHGVCEENPLAPVIGRLGLPLYRTSGDNSVLYDHDLESYALFDTEGNQVPKELVREVGVTFEKILEEVKKVRDEQDADMSISQAFSIVISRKPELRLEGLAHNVIQWYLCRMEGWFAADADTISVQCWDQEEMLPGGHGLMVRGYRPVINTLAKGLDIRLNHRVTKILRQYNGVKVTTEDGETFVADAAVSPSYFVF</sequence>
<reference evidence="4" key="1">
    <citation type="journal article" date="2019" name="Database">
        <title>The radish genome database (RadishGD): an integrated information resource for radish genomics.</title>
        <authorList>
            <person name="Yu H.J."/>
            <person name="Baek S."/>
            <person name="Lee Y.J."/>
            <person name="Cho A."/>
            <person name="Mun J.H."/>
        </authorList>
    </citation>
    <scope>NUCLEOTIDE SEQUENCE [LARGE SCALE GENOMIC DNA]</scope>
    <source>
        <strain evidence="4">cv. WK10039</strain>
    </source>
</reference>
<feature type="compositionally biased region" description="Basic and acidic residues" evidence="2">
    <location>
        <begin position="1"/>
        <end position="19"/>
    </location>
</feature>
<evidence type="ECO:0000259" key="3">
    <source>
        <dbReference type="Pfam" id="PF01593"/>
    </source>
</evidence>
<dbReference type="Proteomes" id="UP000504610">
    <property type="component" value="Chromosome 3"/>
</dbReference>
<evidence type="ECO:0000256" key="1">
    <source>
        <dbReference type="ARBA" id="ARBA00005995"/>
    </source>
</evidence>
<feature type="region of interest" description="Disordered" evidence="2">
    <location>
        <begin position="1"/>
        <end position="20"/>
    </location>
</feature>
<dbReference type="Gene3D" id="3.50.50.60">
    <property type="entry name" value="FAD/NAD(P)-binding domain"/>
    <property type="match status" value="1"/>
</dbReference>
<dbReference type="PANTHER" id="PTHR10742">
    <property type="entry name" value="FLAVIN MONOAMINE OXIDASE"/>
    <property type="match status" value="1"/>
</dbReference>
<evidence type="ECO:0000256" key="2">
    <source>
        <dbReference type="SAM" id="MobiDB-lite"/>
    </source>
</evidence>
<name>A0A6J0MRB0_RAPSA</name>
<dbReference type="GO" id="GO:0006598">
    <property type="term" value="P:polyamine catabolic process"/>
    <property type="evidence" value="ECO:0007669"/>
    <property type="project" value="TreeGrafter"/>
</dbReference>
<dbReference type="KEGG" id="rsz:108845973"/>
<dbReference type="InterPro" id="IPR002937">
    <property type="entry name" value="Amino_oxidase"/>
</dbReference>
<feature type="domain" description="Amine oxidase" evidence="3">
    <location>
        <begin position="32"/>
        <end position="267"/>
    </location>
</feature>
<protein>
    <submittedName>
        <fullName evidence="5">Polyamine oxidase 2</fullName>
    </submittedName>
</protein>
<evidence type="ECO:0000313" key="4">
    <source>
        <dbReference type="Proteomes" id="UP000504610"/>
    </source>
</evidence>
<dbReference type="InterPro" id="IPR050281">
    <property type="entry name" value="Flavin_monoamine_oxidase"/>
</dbReference>
<gene>
    <name evidence="5" type="primary">LOC108845973</name>
</gene>
<accession>A0A6J0MRB0</accession>
<proteinExistence type="inferred from homology"/>
<dbReference type="GeneID" id="108845973"/>
<dbReference type="OrthoDB" id="1750157at2759"/>
<evidence type="ECO:0000313" key="5">
    <source>
        <dbReference type="RefSeq" id="XP_018474679.1"/>
    </source>
</evidence>
<keyword evidence="4" id="KW-1185">Reference proteome</keyword>
<dbReference type="RefSeq" id="XP_018474679.1">
    <property type="nucleotide sequence ID" value="XM_018619177.2"/>
</dbReference>
<dbReference type="Pfam" id="PF01593">
    <property type="entry name" value="Amino_oxidase"/>
    <property type="match status" value="1"/>
</dbReference>
<organism evidence="4 5">
    <name type="scientific">Raphanus sativus</name>
    <name type="common">Radish</name>
    <name type="synonym">Raphanus raphanistrum var. sativus</name>
    <dbReference type="NCBI Taxonomy" id="3726"/>
    <lineage>
        <taxon>Eukaryota</taxon>
        <taxon>Viridiplantae</taxon>
        <taxon>Streptophyta</taxon>
        <taxon>Embryophyta</taxon>
        <taxon>Tracheophyta</taxon>
        <taxon>Spermatophyta</taxon>
        <taxon>Magnoliopsida</taxon>
        <taxon>eudicotyledons</taxon>
        <taxon>Gunneridae</taxon>
        <taxon>Pentapetalae</taxon>
        <taxon>rosids</taxon>
        <taxon>malvids</taxon>
        <taxon>Brassicales</taxon>
        <taxon>Brassicaceae</taxon>
        <taxon>Brassiceae</taxon>
        <taxon>Raphanus</taxon>
    </lineage>
</organism>
<dbReference type="SUPFAM" id="SSF51905">
    <property type="entry name" value="FAD/NAD(P)-binding domain"/>
    <property type="match status" value="1"/>
</dbReference>
<dbReference type="AlphaFoldDB" id="A0A6J0MRB0"/>
<dbReference type="GO" id="GO:0046592">
    <property type="term" value="F:polyamine oxidase activity"/>
    <property type="evidence" value="ECO:0007669"/>
    <property type="project" value="TreeGrafter"/>
</dbReference>
<dbReference type="GO" id="GO:0005777">
    <property type="term" value="C:peroxisome"/>
    <property type="evidence" value="ECO:0007669"/>
    <property type="project" value="TreeGrafter"/>
</dbReference>
<dbReference type="PANTHER" id="PTHR10742:SF395">
    <property type="entry name" value="GENOME ASSEMBLY, CHROMOSOME: A03"/>
    <property type="match status" value="1"/>
</dbReference>
<comment type="similarity">
    <text evidence="1">Belongs to the flavin monoamine oxidase family.</text>
</comment>
<reference evidence="5" key="2">
    <citation type="submission" date="2025-08" db="UniProtKB">
        <authorList>
            <consortium name="RefSeq"/>
        </authorList>
    </citation>
    <scope>IDENTIFICATION</scope>
    <source>
        <tissue evidence="5">Leaf</tissue>
    </source>
</reference>